<dbReference type="InterPro" id="IPR025966">
    <property type="entry name" value="OppC_N"/>
</dbReference>
<dbReference type="InterPro" id="IPR053523">
    <property type="entry name" value="Oligopeptide_permease_AppC"/>
</dbReference>
<organism evidence="9 10">
    <name type="scientific">Microlunatus parietis</name>
    <dbReference type="NCBI Taxonomy" id="682979"/>
    <lineage>
        <taxon>Bacteria</taxon>
        <taxon>Bacillati</taxon>
        <taxon>Actinomycetota</taxon>
        <taxon>Actinomycetes</taxon>
        <taxon>Propionibacteriales</taxon>
        <taxon>Propionibacteriaceae</taxon>
        <taxon>Microlunatus</taxon>
    </lineage>
</organism>
<evidence type="ECO:0000259" key="8">
    <source>
        <dbReference type="PROSITE" id="PS50928"/>
    </source>
</evidence>
<dbReference type="AlphaFoldDB" id="A0A7Y9IDY6"/>
<dbReference type="Proteomes" id="UP000569914">
    <property type="component" value="Unassembled WGS sequence"/>
</dbReference>
<reference evidence="9 10" key="1">
    <citation type="submission" date="2020-07" db="EMBL/GenBank/DDBJ databases">
        <title>Sequencing the genomes of 1000 actinobacteria strains.</title>
        <authorList>
            <person name="Klenk H.-P."/>
        </authorList>
    </citation>
    <scope>NUCLEOTIDE SEQUENCE [LARGE SCALE GENOMIC DNA]</scope>
    <source>
        <strain evidence="9 10">DSM 22083</strain>
    </source>
</reference>
<dbReference type="CDD" id="cd06261">
    <property type="entry name" value="TM_PBP2"/>
    <property type="match status" value="1"/>
</dbReference>
<dbReference type="PANTHER" id="PTHR43386:SF1">
    <property type="entry name" value="D,D-DIPEPTIDE TRANSPORT SYSTEM PERMEASE PROTEIN DDPC-RELATED"/>
    <property type="match status" value="1"/>
</dbReference>
<feature type="transmembrane region" description="Helical" evidence="7">
    <location>
        <begin position="38"/>
        <end position="60"/>
    </location>
</feature>
<dbReference type="SUPFAM" id="SSF161098">
    <property type="entry name" value="MetI-like"/>
    <property type="match status" value="1"/>
</dbReference>
<feature type="transmembrane region" description="Helical" evidence="7">
    <location>
        <begin position="103"/>
        <end position="128"/>
    </location>
</feature>
<sequence length="304" mass="31821">MSTVAPLASDVATTAAPVRGGHRSPGRMALRRFLRHRAAVVSLVVLALIIIAVLFADVIAQHQPDATDLSAIRTKPSAEHWLGTDGTGRDVFARLLHAGRVSLGVGLASAALAVVLGVVLGSLAGMFGGWVDGLIMRLADIFLSFPSLVVMIVLAGILGPSVVTMIIAIGVFQWPICGRLVRGSALSVREHEYILASRATGAHPWWVITRHILPAVLPPVVVAGTLSVAGSIGLEATLSFLGLGIQPPTASWGNMLNEAQSLTVIRNQPWLWLPPGLAVAVTVLGVNFIGDGLRDALDPKQGGR</sequence>
<evidence type="ECO:0000313" key="10">
    <source>
        <dbReference type="Proteomes" id="UP000569914"/>
    </source>
</evidence>
<dbReference type="NCBIfam" id="NF045476">
    <property type="entry name" value="Opp4C"/>
    <property type="match status" value="1"/>
</dbReference>
<evidence type="ECO:0000256" key="7">
    <source>
        <dbReference type="RuleBase" id="RU363032"/>
    </source>
</evidence>
<evidence type="ECO:0000313" key="9">
    <source>
        <dbReference type="EMBL" id="NYE74479.1"/>
    </source>
</evidence>
<keyword evidence="10" id="KW-1185">Reference proteome</keyword>
<feature type="domain" description="ABC transmembrane type-1" evidence="8">
    <location>
        <begin position="99"/>
        <end position="290"/>
    </location>
</feature>
<evidence type="ECO:0000256" key="6">
    <source>
        <dbReference type="ARBA" id="ARBA00023136"/>
    </source>
</evidence>
<proteinExistence type="inferred from homology"/>
<keyword evidence="2 7" id="KW-0813">Transport</keyword>
<gene>
    <name evidence="9" type="ORF">BKA15_005808</name>
</gene>
<dbReference type="GO" id="GO:0005886">
    <property type="term" value="C:plasma membrane"/>
    <property type="evidence" value="ECO:0007669"/>
    <property type="project" value="UniProtKB-SubCell"/>
</dbReference>
<protein>
    <submittedName>
        <fullName evidence="9">Peptide/nickel transport system permease protein</fullName>
    </submittedName>
</protein>
<dbReference type="InterPro" id="IPR000515">
    <property type="entry name" value="MetI-like"/>
</dbReference>
<evidence type="ECO:0000256" key="2">
    <source>
        <dbReference type="ARBA" id="ARBA00022448"/>
    </source>
</evidence>
<name>A0A7Y9IDY6_9ACTN</name>
<dbReference type="GO" id="GO:0055085">
    <property type="term" value="P:transmembrane transport"/>
    <property type="evidence" value="ECO:0007669"/>
    <property type="project" value="InterPro"/>
</dbReference>
<feature type="transmembrane region" description="Helical" evidence="7">
    <location>
        <begin position="148"/>
        <end position="172"/>
    </location>
</feature>
<evidence type="ECO:0000256" key="1">
    <source>
        <dbReference type="ARBA" id="ARBA00004651"/>
    </source>
</evidence>
<dbReference type="InterPro" id="IPR035906">
    <property type="entry name" value="MetI-like_sf"/>
</dbReference>
<comment type="similarity">
    <text evidence="7">Belongs to the binding-protein-dependent transport system permease family.</text>
</comment>
<dbReference type="PROSITE" id="PS50928">
    <property type="entry name" value="ABC_TM1"/>
    <property type="match status" value="1"/>
</dbReference>
<comment type="subcellular location">
    <subcellularLocation>
        <location evidence="1 7">Cell membrane</location>
        <topology evidence="1 7">Multi-pass membrane protein</topology>
    </subcellularLocation>
</comment>
<dbReference type="Pfam" id="PF12911">
    <property type="entry name" value="OppC_N"/>
    <property type="match status" value="1"/>
</dbReference>
<keyword evidence="6 7" id="KW-0472">Membrane</keyword>
<keyword evidence="3" id="KW-1003">Cell membrane</keyword>
<dbReference type="InterPro" id="IPR050366">
    <property type="entry name" value="BP-dependent_transpt_permease"/>
</dbReference>
<dbReference type="Pfam" id="PF00528">
    <property type="entry name" value="BPD_transp_1"/>
    <property type="match status" value="1"/>
</dbReference>
<dbReference type="RefSeq" id="WP_179756814.1">
    <property type="nucleotide sequence ID" value="NZ_JACCBU010000001.1"/>
</dbReference>
<evidence type="ECO:0000256" key="4">
    <source>
        <dbReference type="ARBA" id="ARBA00022692"/>
    </source>
</evidence>
<dbReference type="Gene3D" id="1.10.3720.10">
    <property type="entry name" value="MetI-like"/>
    <property type="match status" value="1"/>
</dbReference>
<keyword evidence="4 7" id="KW-0812">Transmembrane</keyword>
<accession>A0A7Y9IDY6</accession>
<comment type="caution">
    <text evidence="9">The sequence shown here is derived from an EMBL/GenBank/DDBJ whole genome shotgun (WGS) entry which is preliminary data.</text>
</comment>
<dbReference type="EMBL" id="JACCBU010000001">
    <property type="protein sequence ID" value="NYE74479.1"/>
    <property type="molecule type" value="Genomic_DNA"/>
</dbReference>
<evidence type="ECO:0000256" key="5">
    <source>
        <dbReference type="ARBA" id="ARBA00022989"/>
    </source>
</evidence>
<evidence type="ECO:0000256" key="3">
    <source>
        <dbReference type="ARBA" id="ARBA00022475"/>
    </source>
</evidence>
<dbReference type="PANTHER" id="PTHR43386">
    <property type="entry name" value="OLIGOPEPTIDE TRANSPORT SYSTEM PERMEASE PROTEIN APPC"/>
    <property type="match status" value="1"/>
</dbReference>
<keyword evidence="5 7" id="KW-1133">Transmembrane helix</keyword>